<accession>A0A348FW11</accession>
<dbReference type="GO" id="GO:0016887">
    <property type="term" value="F:ATP hydrolysis activity"/>
    <property type="evidence" value="ECO:0007669"/>
    <property type="project" value="InterPro"/>
</dbReference>
<name>A0A348FW11_9HYPH</name>
<dbReference type="EMBL" id="AP018907">
    <property type="protein sequence ID" value="BBF91494.1"/>
    <property type="molecule type" value="Genomic_DNA"/>
</dbReference>
<keyword evidence="3 7" id="KW-0547">Nucleotide-binding</keyword>
<comment type="similarity">
    <text evidence="7">Belongs to the SMC family.</text>
</comment>
<dbReference type="InterPro" id="IPR003395">
    <property type="entry name" value="RecF/RecN/SMC_N"/>
</dbReference>
<keyword evidence="4 7" id="KW-0067">ATP-binding</keyword>
<feature type="coiled-coil region" evidence="7">
    <location>
        <begin position="629"/>
        <end position="698"/>
    </location>
</feature>
<keyword evidence="5 7" id="KW-0175">Coiled coil</keyword>
<feature type="coiled-coil region" evidence="7">
    <location>
        <begin position="831"/>
        <end position="879"/>
    </location>
</feature>
<evidence type="ECO:0000256" key="6">
    <source>
        <dbReference type="ARBA" id="ARBA00023125"/>
    </source>
</evidence>
<comment type="domain">
    <text evidence="7">Contains large globular domains required for ATP hydrolysis at each terminus and a third globular domain forming a flexible hinge near the middle of the molecule. These domains are separated by coiled-coil structures.</text>
</comment>
<dbReference type="RefSeq" id="WP_126396748.1">
    <property type="nucleotide sequence ID" value="NZ_AP018907.1"/>
</dbReference>
<keyword evidence="6 7" id="KW-0238">DNA-binding</keyword>
<evidence type="ECO:0000256" key="7">
    <source>
        <dbReference type="HAMAP-Rule" id="MF_01894"/>
    </source>
</evidence>
<dbReference type="GO" id="GO:0006260">
    <property type="term" value="P:DNA replication"/>
    <property type="evidence" value="ECO:0007669"/>
    <property type="project" value="UniProtKB-UniRule"/>
</dbReference>
<evidence type="ECO:0000313" key="10">
    <source>
        <dbReference type="Proteomes" id="UP000266934"/>
    </source>
</evidence>
<dbReference type="CDD" id="cd03278">
    <property type="entry name" value="ABC_SMC_barmotin"/>
    <property type="match status" value="1"/>
</dbReference>
<comment type="function">
    <text evidence="7">Required for chromosome condensation and partitioning.</text>
</comment>
<evidence type="ECO:0000256" key="3">
    <source>
        <dbReference type="ARBA" id="ARBA00022741"/>
    </source>
</evidence>
<feature type="coiled-coil region" evidence="7">
    <location>
        <begin position="293"/>
        <end position="500"/>
    </location>
</feature>
<keyword evidence="10" id="KW-1185">Reference proteome</keyword>
<dbReference type="Gene3D" id="3.40.50.300">
    <property type="entry name" value="P-loop containing nucleotide triphosphate hydrolases"/>
    <property type="match status" value="2"/>
</dbReference>
<dbReference type="GO" id="GO:0007062">
    <property type="term" value="P:sister chromatid cohesion"/>
    <property type="evidence" value="ECO:0007669"/>
    <property type="project" value="InterPro"/>
</dbReference>
<dbReference type="InterPro" id="IPR024704">
    <property type="entry name" value="SMC"/>
</dbReference>
<reference evidence="9 10" key="1">
    <citation type="submission" date="2018-08" db="EMBL/GenBank/DDBJ databases">
        <title>Complete genome sequencing of Blastochloris tepida GI.</title>
        <authorList>
            <person name="Tsukatani Y."/>
            <person name="Mori H."/>
        </authorList>
    </citation>
    <scope>NUCLEOTIDE SEQUENCE [LARGE SCALE GENOMIC DNA]</scope>
    <source>
        <strain evidence="9 10">GI</strain>
    </source>
</reference>
<evidence type="ECO:0000259" key="8">
    <source>
        <dbReference type="Pfam" id="PF02463"/>
    </source>
</evidence>
<evidence type="ECO:0000256" key="5">
    <source>
        <dbReference type="ARBA" id="ARBA00023054"/>
    </source>
</evidence>
<dbReference type="KEGG" id="blag:BLTE_01790"/>
<dbReference type="SUPFAM" id="SSF52540">
    <property type="entry name" value="P-loop containing nucleoside triphosphate hydrolases"/>
    <property type="match status" value="1"/>
</dbReference>
<evidence type="ECO:0000313" key="9">
    <source>
        <dbReference type="EMBL" id="BBF91494.1"/>
    </source>
</evidence>
<dbReference type="InterPro" id="IPR027417">
    <property type="entry name" value="P-loop_NTPase"/>
</dbReference>
<dbReference type="InterPro" id="IPR011890">
    <property type="entry name" value="SMC_prok"/>
</dbReference>
<dbReference type="FunFam" id="3.40.50.300:FF:000901">
    <property type="entry name" value="Chromosome partition protein Smc"/>
    <property type="match status" value="1"/>
</dbReference>
<protein>
    <recommendedName>
        <fullName evidence="7">Chromosome partition protein Smc</fullName>
    </recommendedName>
</protein>
<feature type="coiled-coil region" evidence="7">
    <location>
        <begin position="747"/>
        <end position="788"/>
    </location>
</feature>
<proteinExistence type="inferred from homology"/>
<dbReference type="Pfam" id="PF02463">
    <property type="entry name" value="SMC_N"/>
    <property type="match status" value="1"/>
</dbReference>
<gene>
    <name evidence="7 9" type="primary">smc</name>
    <name evidence="9" type="ORF">BLTE_01790</name>
</gene>
<dbReference type="GO" id="GO:0005737">
    <property type="term" value="C:cytoplasm"/>
    <property type="evidence" value="ECO:0007669"/>
    <property type="project" value="UniProtKB-SubCell"/>
</dbReference>
<evidence type="ECO:0000256" key="2">
    <source>
        <dbReference type="ARBA" id="ARBA00022490"/>
    </source>
</evidence>
<feature type="coiled-coil region" evidence="7">
    <location>
        <begin position="170"/>
        <end position="197"/>
    </location>
</feature>
<dbReference type="PIRSF" id="PIRSF005719">
    <property type="entry name" value="SMC"/>
    <property type="match status" value="1"/>
</dbReference>
<dbReference type="OrthoDB" id="9808768at2"/>
<dbReference type="GO" id="GO:0003677">
    <property type="term" value="F:DNA binding"/>
    <property type="evidence" value="ECO:0007669"/>
    <property type="project" value="UniProtKB-UniRule"/>
</dbReference>
<dbReference type="PANTHER" id="PTHR43977">
    <property type="entry name" value="STRUCTURAL MAINTENANCE OF CHROMOSOMES PROTEIN 3"/>
    <property type="match status" value="1"/>
</dbReference>
<sequence length="1151" mass="125317">MKFTRLRLIGFKTFVEPTDVPIEPGLTGVVGPNGCGKSNLVEALRWVMGESSHKAMRANDMEAVIFSGTNNRPARNAAEVVLSVDNSSRTAPAAFNEHETIEVSRRIERDAGSAYRINGREARARDVTLLFADASSGSRSPALVRQGQIAEIINAKPSARRRILEEAAGVAGLHARRHEAEIRLKAAETNLTRLDDVIGQIGGQIDALKRQARQSVRYRALSAEIRKAEAGLLHLRWSEANKLLAAAETALREGERDVAEKTRLQAEAARDQAVAAHALPPLRDTEAKAGAALARLSAARDALEREEQRAAQRRDELDRQLAQLAHDIAREKTLATDAQSVLARLDAEEAEVAAERARQEEAALSAGPRLAAAESALAESEKRFAEATAAAADLAAQRAQAQRAVREHRERLSRLDSQMAGVEADLARLADAGVDDDLEARREAMMEAQESLAYAEERAIDAEAAHEAAREAIEAARKPQRDAETRAQRLDAEVRTLTKLLAPTTGDLWPPVLEQLVVAKGYETALGAALGDDLEVPAEPSAPVHWGGAALDPADPALPEGVEPLSRFVQGPEALARRLAQIGVVARADGPALRDRLKPGQRLVSPEGDLWRWDGFVAAAHAPTAAARRLAEKNRLGDLTETLDEARREAARLKSVLDEAETRLRAAASAETAAREGVRTARRQLDAAREALATAERRTAERAQRLSALAEAKARLGDSREEAAASLAEAEAAEAGLAAAPELDRALDEAKTRLALDRAQLAEIRAEVQTIERERDAAARRLKAIAEERRQWIDRSAGAGARIADIEARRDETAAERAEFDDLPSRFAEQRRALMSEIATAEATRREAADRLAEAEAALADADRRARTALTEMSAAREDAVRTQERLSQGRERLETAIREIAETLDCAPEDAVKHADFKPGKPLPDPAELEAELERARRDRERLGAVNLRADEELTEVQTQHDGLTSERDDLIEAIRRLRTGIANLNREARERLAASFTTVDGHFRTLFEKLFGGGVAELQLTDSDDPLEAGLEILAKPPGKKPQSLSLLSGGEQALTAMALIFAVFLTNPAPICVLDEVDAPLDDHNVDRFCNLLEEMACSTDTRFLVITHNPITMARMNRLYGVTMAERGVSQLVAVDLEEAQSYRNVA</sequence>
<feature type="binding site" evidence="7">
    <location>
        <begin position="32"/>
        <end position="39"/>
    </location>
    <ligand>
        <name>ATP</name>
        <dbReference type="ChEBI" id="CHEBI:30616"/>
    </ligand>
</feature>
<dbReference type="GO" id="GO:0005524">
    <property type="term" value="F:ATP binding"/>
    <property type="evidence" value="ECO:0007669"/>
    <property type="project" value="UniProtKB-UniRule"/>
</dbReference>
<evidence type="ECO:0000256" key="1">
    <source>
        <dbReference type="ARBA" id="ARBA00004496"/>
    </source>
</evidence>
<dbReference type="AlphaFoldDB" id="A0A348FW11"/>
<evidence type="ECO:0000256" key="4">
    <source>
        <dbReference type="ARBA" id="ARBA00022840"/>
    </source>
</evidence>
<feature type="domain" description="RecF/RecN/SMC N-terminal" evidence="8">
    <location>
        <begin position="4"/>
        <end position="1134"/>
    </location>
</feature>
<comment type="subunit">
    <text evidence="7">Homodimer.</text>
</comment>
<dbReference type="Proteomes" id="UP000266934">
    <property type="component" value="Chromosome"/>
</dbReference>
<dbReference type="HAMAP" id="MF_01894">
    <property type="entry name" value="Smc_prok"/>
    <property type="match status" value="1"/>
</dbReference>
<comment type="subcellular location">
    <subcellularLocation>
        <location evidence="1 7">Cytoplasm</location>
    </subcellularLocation>
</comment>
<dbReference type="GO" id="GO:0007059">
    <property type="term" value="P:chromosome segregation"/>
    <property type="evidence" value="ECO:0007669"/>
    <property type="project" value="UniProtKB-UniRule"/>
</dbReference>
<organism evidence="9 10">
    <name type="scientific">Blastochloris tepida</name>
    <dbReference type="NCBI Taxonomy" id="2233851"/>
    <lineage>
        <taxon>Bacteria</taxon>
        <taxon>Pseudomonadati</taxon>
        <taxon>Pseudomonadota</taxon>
        <taxon>Alphaproteobacteria</taxon>
        <taxon>Hyphomicrobiales</taxon>
        <taxon>Blastochloridaceae</taxon>
        <taxon>Blastochloris</taxon>
    </lineage>
</organism>
<dbReference type="GO" id="GO:0030261">
    <property type="term" value="P:chromosome condensation"/>
    <property type="evidence" value="ECO:0007669"/>
    <property type="project" value="InterPro"/>
</dbReference>
<keyword evidence="2 7" id="KW-0963">Cytoplasm</keyword>